<keyword evidence="2" id="KW-1185">Reference proteome</keyword>
<protein>
    <submittedName>
        <fullName evidence="1">Uncharacterized protein</fullName>
    </submittedName>
</protein>
<dbReference type="Proteomes" id="UP000829447">
    <property type="component" value="Linkage Group LG1"/>
</dbReference>
<evidence type="ECO:0000313" key="1">
    <source>
        <dbReference type="EMBL" id="MCI4374508.1"/>
    </source>
</evidence>
<dbReference type="EMBL" id="CM040454">
    <property type="protein sequence ID" value="MCI4374508.1"/>
    <property type="molecule type" value="Genomic_DNA"/>
</dbReference>
<sequence length="1381" mass="151887">MKSFERLVLAYLKDITGPLLDPLQFAYRANRSVDDAVNMGLHYILQHLDKPGTYARILFVDFSSAFNTIIPDTLLNKLTQLSVPTSICQWITSFLTDRQQLVRLGKFTSNTRTISTGAPQGCVLSPLLFSLYTNHCTSKDPSVKLLKFADDTTVIGLIQNGDESAYRQEVEQLAVWCSHNNLELNTLKTVEMIVDFRRNPPALPLLTIMDSTVAAVESFKFLGTTISQDLKWDIHIDSIVKKAQLRLFFLRQLKKFNLPQAQMTQFYSAVIESVLCSSITVWFGSASKSDIRRLQRTVRTAERIIGVHLPNLQDLYNSRVKKRAANIITDPSHPGHNLFALLPPGRRYRSLNTNAAQQLSSMKSLWICVVLFLLGSVCNLTECLDPRDPNVCSLWESFTTSVKESYAQPFDQVYDEPCSEPWSSNKCVRHRITYKTAYRQSVKMDYRRRYQCCPGFYESRNKCVPRCTKECVHGRCVAPDRCQCEGGWRGDDCSSACAAMQWGPGCSKQCQCQNKGQCDVLTGSCLCPPGYTGSHCQDPCPKEYFGPGCAQQCQCGTGGSCNKETGECVCREGFTGTLCDTPCVRTGRCAARCSCQNGGICQGKGVCLCPPGWTGPVCTERCPKGRFGINCSRECLCHNGGHCDPEKGHCQCAPGFTGERCNEECAVGSYGQDCKGVCDCTNGARCYHIDGGCLCEPGFRGPQCSQRMCTDGAFGVHCEQSCICDRQHTLNCHPLKGECTCQPGWAGLFCNETCAHGYYGNGCLEPCLCVNGGVCDTVSGLCHCAPGYMGRHCERHCESGFYGKDCSFECACKNAISCSPVDGTCFCKEGWRGPDCSIPCSEETWGPGCNATCQCANKAQCHPADGSCTCTAGWRGDLCDQPCPVGTFGPGCQHKCDCLHDEGCHSVTGQCQCLPGWTGPRCTEQCSQGRWGHQCNQSCSCLNSASCLPHSGVCMCRPGYWGSQCQHVCSQGVYGERCSQTCPTCVHSTSCHHITGQCVCLPGYTGPLCEQVCPVGHFGKQCSGVCRCANNATCHHQDGSCHCLPGWTGSDCSVLCKAGTFGTNCNQMCSCSPNHSCDPHTGACVCEPGPGVDCAQERVVSMMVPVSPVEKDSWGAIVGIVVLLILVVLLLALLLLYYRRRQKDKQSNTPTVSFSSTRNVTSEYAVPDVPHSYHHYYSNPSYHTLSQNRLPLPQIPNNQDRLIKNTNKQLFYSLKNMERERRGLFGMETNATLPADWKHQEPPKDQGAFGIDRSYSYSASLGKYYNKQLKDSCIAVSSSSLNSENPYATIKDLPGLPPCPPECSYMEMKPAVPPERSYTELRHPVLPSTSFSCREQCPLGNVLEQDLQNHYDLPVNSHIPGHYDLPPVRRPPSPSPRRQAN</sequence>
<name>A0ACC5W7E8_PANGG</name>
<organism evidence="1 2">
    <name type="scientific">Pangasianodon gigas</name>
    <name type="common">Mekong giant catfish</name>
    <name type="synonym">Pangasius gigas</name>
    <dbReference type="NCBI Taxonomy" id="30993"/>
    <lineage>
        <taxon>Eukaryota</taxon>
        <taxon>Metazoa</taxon>
        <taxon>Chordata</taxon>
        <taxon>Craniata</taxon>
        <taxon>Vertebrata</taxon>
        <taxon>Euteleostomi</taxon>
        <taxon>Actinopterygii</taxon>
        <taxon>Neopterygii</taxon>
        <taxon>Teleostei</taxon>
        <taxon>Ostariophysi</taxon>
        <taxon>Siluriformes</taxon>
        <taxon>Pangasiidae</taxon>
        <taxon>Pangasianodon</taxon>
    </lineage>
</organism>
<evidence type="ECO:0000313" key="2">
    <source>
        <dbReference type="Proteomes" id="UP000829447"/>
    </source>
</evidence>
<reference evidence="1 2" key="1">
    <citation type="journal article" date="2022" name="bioRxiv">
        <title>An ancient truncated duplication of the anti-Mullerian hormone receptor type 2 gene is a potential conserved master sex determinant in the Pangasiidae catfish family.</title>
        <authorList>
            <person name="Wen M."/>
            <person name="Pan Q."/>
            <person name="Jouanno E."/>
            <person name="Montfort J."/>
            <person name="Zahm M."/>
            <person name="Cabau C."/>
            <person name="Klopp C."/>
            <person name="Iampietro C."/>
            <person name="Roques C."/>
            <person name="Bouchez O."/>
            <person name="Castinel A."/>
            <person name="Donnadieu C."/>
            <person name="Parrinello H."/>
            <person name="Poncet C."/>
            <person name="Belmonte E."/>
            <person name="Gautier V."/>
            <person name="Avarre J.-C."/>
            <person name="Dugue R."/>
            <person name="Gustiano R."/>
            <person name="Ha T.T.T."/>
            <person name="Campet M."/>
            <person name="Sriphairoj K."/>
            <person name="Ribolli J."/>
            <person name="de Almeida F.L."/>
            <person name="Desvignes T."/>
            <person name="Postlethwait J.H."/>
            <person name="Bucao C.F."/>
            <person name="Robinson-Rechavi M."/>
            <person name="Bobe J."/>
            <person name="Herpin A."/>
            <person name="Guiguen Y."/>
        </authorList>
    </citation>
    <scope>NUCLEOTIDE SEQUENCE [LARGE SCALE GENOMIC DNA]</scope>
    <source>
        <strain evidence="1">YG-Dec2019</strain>
    </source>
</reference>
<proteinExistence type="predicted"/>
<accession>A0ACC5W7E8</accession>
<gene>
    <name evidence="1" type="ORF">PGIGA_G00007030</name>
</gene>
<comment type="caution">
    <text evidence="1">The sequence shown here is derived from an EMBL/GenBank/DDBJ whole genome shotgun (WGS) entry which is preliminary data.</text>
</comment>